<evidence type="ECO:0000313" key="12">
    <source>
        <dbReference type="Proteomes" id="UP000694414"/>
    </source>
</evidence>
<dbReference type="GeneTree" id="ENSGT01120000271825"/>
<dbReference type="PROSITE" id="PS50835">
    <property type="entry name" value="IG_LIKE"/>
    <property type="match status" value="1"/>
</dbReference>
<feature type="signal peptide" evidence="9">
    <location>
        <begin position="1"/>
        <end position="17"/>
    </location>
</feature>
<evidence type="ECO:0000313" key="11">
    <source>
        <dbReference type="Ensembl" id="ENSPSMP00000006632.1"/>
    </source>
</evidence>
<dbReference type="GO" id="GO:0048006">
    <property type="term" value="P:antigen processing and presentation, endogenous lipid antigen via MHC class Ib"/>
    <property type="evidence" value="ECO:0007669"/>
    <property type="project" value="TreeGrafter"/>
</dbReference>
<dbReference type="GO" id="GO:0006955">
    <property type="term" value="P:immune response"/>
    <property type="evidence" value="ECO:0007669"/>
    <property type="project" value="TreeGrafter"/>
</dbReference>
<keyword evidence="2 9" id="KW-0732">Signal</keyword>
<evidence type="ECO:0000256" key="4">
    <source>
        <dbReference type="ARBA" id="ARBA00022859"/>
    </source>
</evidence>
<dbReference type="PANTHER" id="PTHR16675">
    <property type="entry name" value="MHC CLASS I-RELATED"/>
    <property type="match status" value="1"/>
</dbReference>
<dbReference type="SMART" id="SM00407">
    <property type="entry name" value="IGc1"/>
    <property type="match status" value="1"/>
</dbReference>
<dbReference type="GO" id="GO:0030884">
    <property type="term" value="F:exogenous lipid antigen binding"/>
    <property type="evidence" value="ECO:0007669"/>
    <property type="project" value="TreeGrafter"/>
</dbReference>
<dbReference type="SUPFAM" id="SSF54452">
    <property type="entry name" value="MHC antigen-recognition domain"/>
    <property type="match status" value="1"/>
</dbReference>
<proteinExistence type="predicted"/>
<keyword evidence="5" id="KW-0472">Membrane</keyword>
<dbReference type="Ensembl" id="ENSPSMT00000007824.1">
    <property type="protein sequence ID" value="ENSPSMP00000006632.1"/>
    <property type="gene ID" value="ENSPSMG00000004978.1"/>
</dbReference>
<dbReference type="FunFam" id="2.60.40.10:FF:000254">
    <property type="entry name" value="Antigen-presenting glycoprotein CD1d1"/>
    <property type="match status" value="1"/>
</dbReference>
<dbReference type="Proteomes" id="UP000694414">
    <property type="component" value="Unplaced"/>
</dbReference>
<dbReference type="InterPro" id="IPR037055">
    <property type="entry name" value="MHC_I-like_Ag-recog_sf"/>
</dbReference>
<evidence type="ECO:0000259" key="10">
    <source>
        <dbReference type="PROSITE" id="PS50835"/>
    </source>
</evidence>
<evidence type="ECO:0000256" key="2">
    <source>
        <dbReference type="ARBA" id="ARBA00022729"/>
    </source>
</evidence>
<dbReference type="InterPro" id="IPR003597">
    <property type="entry name" value="Ig_C1-set"/>
</dbReference>
<dbReference type="GO" id="GO:0030883">
    <property type="term" value="F:endogenous lipid antigen binding"/>
    <property type="evidence" value="ECO:0007669"/>
    <property type="project" value="TreeGrafter"/>
</dbReference>
<evidence type="ECO:0000256" key="6">
    <source>
        <dbReference type="ARBA" id="ARBA00023180"/>
    </source>
</evidence>
<organism evidence="11 12">
    <name type="scientific">Prolemur simus</name>
    <name type="common">Greater bamboo lemur</name>
    <name type="synonym">Hapalemur simus</name>
    <dbReference type="NCBI Taxonomy" id="1328070"/>
    <lineage>
        <taxon>Eukaryota</taxon>
        <taxon>Metazoa</taxon>
        <taxon>Chordata</taxon>
        <taxon>Craniata</taxon>
        <taxon>Vertebrata</taxon>
        <taxon>Euteleostomi</taxon>
        <taxon>Mammalia</taxon>
        <taxon>Eutheria</taxon>
        <taxon>Euarchontoglires</taxon>
        <taxon>Primates</taxon>
        <taxon>Strepsirrhini</taxon>
        <taxon>Lemuriformes</taxon>
        <taxon>Lemuridae</taxon>
        <taxon>Prolemur</taxon>
    </lineage>
</organism>
<evidence type="ECO:0000256" key="1">
    <source>
        <dbReference type="ARBA" id="ARBA00004177"/>
    </source>
</evidence>
<evidence type="ECO:0000256" key="8">
    <source>
        <dbReference type="ARBA" id="ARBA00046288"/>
    </source>
</evidence>
<keyword evidence="12" id="KW-1185">Reference proteome</keyword>
<dbReference type="Gene3D" id="3.30.500.10">
    <property type="entry name" value="MHC class I-like antigen recognition-like"/>
    <property type="match status" value="2"/>
</dbReference>
<dbReference type="InterPro" id="IPR036179">
    <property type="entry name" value="Ig-like_dom_sf"/>
</dbReference>
<dbReference type="GO" id="GO:0005768">
    <property type="term" value="C:endosome"/>
    <property type="evidence" value="ECO:0007669"/>
    <property type="project" value="UniProtKB-SubCell"/>
</dbReference>
<dbReference type="GO" id="GO:0071723">
    <property type="term" value="F:lipopeptide binding"/>
    <property type="evidence" value="ECO:0007669"/>
    <property type="project" value="TreeGrafter"/>
</dbReference>
<sequence>MLLLLLLLLLFRELCCPGESTVALGSHHPAAEEPLSSCMLQVSSFANHSWVHTQGPGWLRELQTHSWDGIVGTILSLWPWSRGDLNNKELKNFLVLLQLYLHGFAREFKPFVSEFQFDYPFKVHMSAGSDFLSFQGSSWVPSPAAGTRAQNVCKVLNHYQNIKEIMQSILGHKTKNLPCPRFLAALVAGKSDLERQGEGWVSSGPSPEPGHLLLVCHISGFYPKPVWVRWIRGEQEQSGTWHSDLLPNADGTCFLQATLDVVAVDAAGLSCRVKHSKVGDLDIIIHWDEKELGPAGKSWKTVLVLLLRSSSFPTAQTGTLSLPMFPALLFSWEPMNTRGSGHKLCLAQESWILKNFILNIKSLSVF</sequence>
<dbReference type="GO" id="GO:0048007">
    <property type="term" value="P:antigen processing and presentation, exogenous lipid antigen via MHC class Ib"/>
    <property type="evidence" value="ECO:0007669"/>
    <property type="project" value="TreeGrafter"/>
</dbReference>
<evidence type="ECO:0000256" key="5">
    <source>
        <dbReference type="ARBA" id="ARBA00023136"/>
    </source>
</evidence>
<reference evidence="11" key="1">
    <citation type="submission" date="2025-08" db="UniProtKB">
        <authorList>
            <consortium name="Ensembl"/>
        </authorList>
    </citation>
    <scope>IDENTIFICATION</scope>
</reference>
<keyword evidence="4" id="KW-0391">Immunity</keyword>
<dbReference type="Pfam" id="PF07654">
    <property type="entry name" value="C1-set"/>
    <property type="match status" value="1"/>
</dbReference>
<feature type="domain" description="Ig-like" evidence="10">
    <location>
        <begin position="180"/>
        <end position="282"/>
    </location>
</feature>
<dbReference type="Pfam" id="PF16497">
    <property type="entry name" value="MHC_I_3"/>
    <property type="match status" value="1"/>
</dbReference>
<dbReference type="AlphaFoldDB" id="A0A8C8YSF3"/>
<dbReference type="InterPro" id="IPR007110">
    <property type="entry name" value="Ig-like_dom"/>
</dbReference>
<dbReference type="InterPro" id="IPR013783">
    <property type="entry name" value="Ig-like_fold"/>
</dbReference>
<name>A0A8C8YSF3_PROSS</name>
<evidence type="ECO:0000256" key="7">
    <source>
        <dbReference type="ARBA" id="ARBA00023319"/>
    </source>
</evidence>
<dbReference type="PANTHER" id="PTHR16675:SF146">
    <property type="entry name" value="T-CELL SURFACE GLYCOPROTEIN CD1E, MEMBRANE-ASSOCIATED"/>
    <property type="match status" value="1"/>
</dbReference>
<dbReference type="InterPro" id="IPR011161">
    <property type="entry name" value="MHC_I-like_Ag-recog"/>
</dbReference>
<dbReference type="Gene3D" id="2.60.40.10">
    <property type="entry name" value="Immunoglobulins"/>
    <property type="match status" value="1"/>
</dbReference>
<evidence type="ECO:0000256" key="9">
    <source>
        <dbReference type="SAM" id="SignalP"/>
    </source>
</evidence>
<evidence type="ECO:0000256" key="3">
    <source>
        <dbReference type="ARBA" id="ARBA00022753"/>
    </source>
</evidence>
<feature type="chain" id="PRO_5034828669" description="Ig-like domain-containing protein" evidence="9">
    <location>
        <begin position="18"/>
        <end position="366"/>
    </location>
</feature>
<protein>
    <recommendedName>
        <fullName evidence="10">Ig-like domain-containing protein</fullName>
    </recommendedName>
</protein>
<keyword evidence="6" id="KW-0325">Glycoprotein</keyword>
<dbReference type="SUPFAM" id="SSF48726">
    <property type="entry name" value="Immunoglobulin"/>
    <property type="match status" value="1"/>
</dbReference>
<keyword evidence="3" id="KW-0967">Endosome</keyword>
<dbReference type="GO" id="GO:0001916">
    <property type="term" value="P:positive regulation of T cell mediated cytotoxicity"/>
    <property type="evidence" value="ECO:0007669"/>
    <property type="project" value="TreeGrafter"/>
</dbReference>
<dbReference type="GO" id="GO:0009897">
    <property type="term" value="C:external side of plasma membrane"/>
    <property type="evidence" value="ECO:0007669"/>
    <property type="project" value="TreeGrafter"/>
</dbReference>
<dbReference type="GO" id="GO:0005615">
    <property type="term" value="C:extracellular space"/>
    <property type="evidence" value="ECO:0007669"/>
    <property type="project" value="TreeGrafter"/>
</dbReference>
<accession>A0A8C8YSF3</accession>
<dbReference type="InterPro" id="IPR050208">
    <property type="entry name" value="MHC_class-I_related"/>
</dbReference>
<keyword evidence="7" id="KW-0393">Immunoglobulin domain</keyword>
<comment type="subcellular location">
    <subcellularLocation>
        <location evidence="8">Endomembrane system</location>
        <topology evidence="8">Single-pass type I membrane protein</topology>
    </subcellularLocation>
    <subcellularLocation>
        <location evidence="1">Endosome</location>
    </subcellularLocation>
</comment>
<reference evidence="11" key="2">
    <citation type="submission" date="2025-09" db="UniProtKB">
        <authorList>
            <consortium name="Ensembl"/>
        </authorList>
    </citation>
    <scope>IDENTIFICATION</scope>
</reference>
<dbReference type="InterPro" id="IPR011162">
    <property type="entry name" value="MHC_I/II-like_Ag-recog"/>
</dbReference>